<dbReference type="OrthoDB" id="68076at2759"/>
<evidence type="ECO:0000313" key="5">
    <source>
        <dbReference type="Proteomes" id="UP000504635"/>
    </source>
</evidence>
<reference evidence="6" key="1">
    <citation type="submission" date="2025-08" db="UniProtKB">
        <authorList>
            <consortium name="RefSeq"/>
        </authorList>
    </citation>
    <scope>IDENTIFICATION</scope>
    <source>
        <tissue evidence="6">Gonads</tissue>
    </source>
</reference>
<feature type="compositionally biased region" description="Basic and acidic residues" evidence="2">
    <location>
        <begin position="256"/>
        <end position="278"/>
    </location>
</feature>
<dbReference type="Pfam" id="PF08729">
    <property type="entry name" value="HUN"/>
    <property type="match status" value="1"/>
</dbReference>
<feature type="compositionally biased region" description="Low complexity" evidence="2">
    <location>
        <begin position="169"/>
        <end position="179"/>
    </location>
</feature>
<dbReference type="FunCoup" id="A0A6J2XFB7">
    <property type="interactions" value="1240"/>
</dbReference>
<feature type="region of interest" description="Disordered" evidence="2">
    <location>
        <begin position="161"/>
        <end position="281"/>
    </location>
</feature>
<evidence type="ECO:0000259" key="3">
    <source>
        <dbReference type="Pfam" id="PF08729"/>
    </source>
</evidence>
<feature type="domain" description="Ubinuclein middle" evidence="4">
    <location>
        <begin position="343"/>
        <end position="546"/>
    </location>
</feature>
<feature type="region of interest" description="Disordered" evidence="2">
    <location>
        <begin position="781"/>
        <end position="802"/>
    </location>
</feature>
<dbReference type="InParanoid" id="A0A6J2XFB7"/>
<proteinExistence type="predicted"/>
<accession>A0A6J2XFB7</accession>
<feature type="region of interest" description="Disordered" evidence="2">
    <location>
        <begin position="101"/>
        <end position="139"/>
    </location>
</feature>
<dbReference type="GeneID" id="115877699"/>
<protein>
    <submittedName>
        <fullName evidence="6">Yemanuclein</fullName>
    </submittedName>
</protein>
<dbReference type="AlphaFoldDB" id="A0A6J2XFB7"/>
<dbReference type="GO" id="GO:0005634">
    <property type="term" value="C:nucleus"/>
    <property type="evidence" value="ECO:0007669"/>
    <property type="project" value="TreeGrafter"/>
</dbReference>
<dbReference type="Proteomes" id="UP000504635">
    <property type="component" value="Unplaced"/>
</dbReference>
<dbReference type="InterPro" id="IPR014840">
    <property type="entry name" value="HRD"/>
</dbReference>
<dbReference type="KEGG" id="soy:115877699"/>
<gene>
    <name evidence="6" type="primary">LOC115877699</name>
</gene>
<dbReference type="InterPro" id="IPR026947">
    <property type="entry name" value="UBN_middle_dom"/>
</dbReference>
<feature type="domain" description="Hpc2-related" evidence="3">
    <location>
        <begin position="109"/>
        <end position="160"/>
    </location>
</feature>
<dbReference type="RefSeq" id="XP_030749826.1">
    <property type="nucleotide sequence ID" value="XM_030893966.1"/>
</dbReference>
<keyword evidence="5" id="KW-1185">Reference proteome</keyword>
<evidence type="ECO:0000256" key="2">
    <source>
        <dbReference type="SAM" id="MobiDB-lite"/>
    </source>
</evidence>
<keyword evidence="1" id="KW-0597">Phosphoprotein</keyword>
<evidence type="ECO:0000259" key="4">
    <source>
        <dbReference type="Pfam" id="PF14075"/>
    </source>
</evidence>
<feature type="compositionally biased region" description="Polar residues" evidence="2">
    <location>
        <begin position="555"/>
        <end position="569"/>
    </location>
</feature>
<evidence type="ECO:0000313" key="6">
    <source>
        <dbReference type="RefSeq" id="XP_030749826.1"/>
    </source>
</evidence>
<feature type="compositionally biased region" description="Polar residues" evidence="2">
    <location>
        <begin position="793"/>
        <end position="802"/>
    </location>
</feature>
<evidence type="ECO:0000256" key="1">
    <source>
        <dbReference type="ARBA" id="ARBA00022553"/>
    </source>
</evidence>
<dbReference type="GO" id="GO:0006325">
    <property type="term" value="P:chromatin organization"/>
    <property type="evidence" value="ECO:0007669"/>
    <property type="project" value="TreeGrafter"/>
</dbReference>
<dbReference type="PANTHER" id="PTHR21669">
    <property type="entry name" value="CAPZ-INTERACTING PROTEIN AND RELATED PROTEINS"/>
    <property type="match status" value="1"/>
</dbReference>
<dbReference type="PANTHER" id="PTHR21669:SF28">
    <property type="entry name" value="YEMANUCLEIN"/>
    <property type="match status" value="1"/>
</dbReference>
<feature type="region of interest" description="Disordered" evidence="2">
    <location>
        <begin position="59"/>
        <end position="85"/>
    </location>
</feature>
<sequence>MSDIKRAILTTLEPQKVNDKAAKKQCKSVRICVTLPESNEDKCPEYNYKDELAAAKKKIKQGLKEPSSSLNGGAGADPFDNENDDDVRRIALEMEAKYGSSVTGGVKKRRRGRKDDYVDIGAGYDESDSFIDNTDGYDEIIPPNVTTLRGGFYINSGALEFKTDDEATSEVSSSSSSEDSGSEEDEKQEDKQKRKRPLDSTDEEDDGVESHGSSESQGDKKKNGDKPNISMHQAIKKKMFSTEKIQVKKQRLIEQSAEKPAELNSDNVDKDSSKENKKPMRLSSVADAIESVINRAEQLSKVAKSPQITKPEENHPIKTIDDRIAQYTSETEADFARTEPIKLPENLPADIVQLIENIKKTARNYNYKDGGRVKFFTPEVNNMFLNLECKCKILGRSSRVKVYEHLAYFVRCRKETLVKRAKNLVLEDEQRKLRKTIEKLKTQVDQLMPSLITVYEKECQRVLQKKFSQEAVNNEELKNLKAPRRRFPLTEDIKRMIRDIVSFKKRCYLHEGRKKDDLENLLADYLKKEILILWPEGWISMAVLKKFCANNVIRTPNPKATNPGASSRPPQKPPIPSSGSSVISFSAGSNLTITPVNLSEKFSNNNLNTKEKAPIEKRSELKECKENGVIVIHSSKSKEEPVIPKPPHCQIIDLTESISSKAKSSETSAGKFHFPIEHSESLALEKTLKSKYAEINIGQSSNAQNDIEDVQKVIDSLKALHKLSSPSKKEAGKASSVSVIALNKSYSNSSSSQGSAGAATERTNFTGSLGYQDEFQKQFIGSIGNLKSPPPHSSKSGYNKCS</sequence>
<name>A0A6J2XFB7_SITOR</name>
<feature type="region of interest" description="Disordered" evidence="2">
    <location>
        <begin position="555"/>
        <end position="580"/>
    </location>
</feature>
<organism evidence="5 6">
    <name type="scientific">Sitophilus oryzae</name>
    <name type="common">Rice weevil</name>
    <name type="synonym">Curculio oryzae</name>
    <dbReference type="NCBI Taxonomy" id="7048"/>
    <lineage>
        <taxon>Eukaryota</taxon>
        <taxon>Metazoa</taxon>
        <taxon>Ecdysozoa</taxon>
        <taxon>Arthropoda</taxon>
        <taxon>Hexapoda</taxon>
        <taxon>Insecta</taxon>
        <taxon>Pterygota</taxon>
        <taxon>Neoptera</taxon>
        <taxon>Endopterygota</taxon>
        <taxon>Coleoptera</taxon>
        <taxon>Polyphaga</taxon>
        <taxon>Cucujiformia</taxon>
        <taxon>Curculionidae</taxon>
        <taxon>Dryophthorinae</taxon>
        <taxon>Sitophilus</taxon>
    </lineage>
</organism>
<dbReference type="Pfam" id="PF14075">
    <property type="entry name" value="UBN_AB"/>
    <property type="match status" value="1"/>
</dbReference>